<reference evidence="2 3" key="1">
    <citation type="submission" date="2019-09" db="EMBL/GenBank/DDBJ databases">
        <authorList>
            <person name="Leyn A S."/>
        </authorList>
    </citation>
    <scope>NUCLEOTIDE SEQUENCE [LARGE SCALE GENOMIC DNA]</scope>
    <source>
        <strain evidence="2">AA231_1</strain>
    </source>
</reference>
<name>A0A6I8LXD5_9PSEU</name>
<gene>
    <name evidence="2" type="ORF">AA23TX_06822</name>
</gene>
<evidence type="ECO:0000313" key="2">
    <source>
        <dbReference type="EMBL" id="VVJ21806.1"/>
    </source>
</evidence>
<dbReference type="Proteomes" id="UP000399805">
    <property type="component" value="Unassembled WGS sequence"/>
</dbReference>
<evidence type="ECO:0000313" key="3">
    <source>
        <dbReference type="Proteomes" id="UP000399805"/>
    </source>
</evidence>
<protein>
    <submittedName>
        <fullName evidence="2">Uncharacterized protein</fullName>
    </submittedName>
</protein>
<dbReference type="Pfam" id="PF19457">
    <property type="entry name" value="DUF5994"/>
    <property type="match status" value="1"/>
</dbReference>
<sequence length="179" mass="18838">MTPESPTRTGTPSARPRRGTPPAPRLGWKPQGGPAGHVDGGWWPRSRDLAAELPGLAAVLTARMGYLTRVAYTVSEWDGAPRRMEIGGHVVRLDGLLDRDGHVLSITGSEPDQLTLLVVPPEAADPAGHRALTTASRRGNTDRPADILAASGALVAPAAPRLHPDTSEDGWETEGGQVS</sequence>
<keyword evidence="3" id="KW-1185">Reference proteome</keyword>
<feature type="compositionally biased region" description="Low complexity" evidence="1">
    <location>
        <begin position="1"/>
        <end position="14"/>
    </location>
</feature>
<feature type="region of interest" description="Disordered" evidence="1">
    <location>
        <begin position="1"/>
        <end position="40"/>
    </location>
</feature>
<feature type="region of interest" description="Disordered" evidence="1">
    <location>
        <begin position="156"/>
        <end position="179"/>
    </location>
</feature>
<evidence type="ECO:0000256" key="1">
    <source>
        <dbReference type="SAM" id="MobiDB-lite"/>
    </source>
</evidence>
<dbReference type="AlphaFoldDB" id="A0A6I8LXD5"/>
<dbReference type="InterPro" id="IPR046036">
    <property type="entry name" value="DUF5994"/>
</dbReference>
<accession>A0A6I8LXD5</accession>
<dbReference type="EMBL" id="CABVGP010000002">
    <property type="protein sequence ID" value="VVJ21806.1"/>
    <property type="molecule type" value="Genomic_DNA"/>
</dbReference>
<proteinExistence type="predicted"/>
<organism evidence="2 3">
    <name type="scientific">Amycolatopsis camponoti</name>
    <dbReference type="NCBI Taxonomy" id="2606593"/>
    <lineage>
        <taxon>Bacteria</taxon>
        <taxon>Bacillati</taxon>
        <taxon>Actinomycetota</taxon>
        <taxon>Actinomycetes</taxon>
        <taxon>Pseudonocardiales</taxon>
        <taxon>Pseudonocardiaceae</taxon>
        <taxon>Amycolatopsis</taxon>
    </lineage>
</organism>